<sequence length="69" mass="8032">MWREPGTLPTLDVPRNRHHYGGGGFNGLDRHHVGWLEHLSMSLERGTVAEVPYWTRFQQISFQIHGHLD</sequence>
<comment type="caution">
    <text evidence="1">The sequence shown here is derived from an EMBL/GenBank/DDBJ whole genome shotgun (WGS) entry which is preliminary data.</text>
</comment>
<reference evidence="1 2" key="1">
    <citation type="journal article" date="2019" name="Sci. Rep.">
        <title>Orb-weaving spider Araneus ventricosus genome elucidates the spidroin gene catalogue.</title>
        <authorList>
            <person name="Kono N."/>
            <person name="Nakamura H."/>
            <person name="Ohtoshi R."/>
            <person name="Moran D.A.P."/>
            <person name="Shinohara A."/>
            <person name="Yoshida Y."/>
            <person name="Fujiwara M."/>
            <person name="Mori M."/>
            <person name="Tomita M."/>
            <person name="Arakawa K."/>
        </authorList>
    </citation>
    <scope>NUCLEOTIDE SEQUENCE [LARGE SCALE GENOMIC DNA]</scope>
</reference>
<dbReference type="AlphaFoldDB" id="A0A4Y2MIF4"/>
<keyword evidence="2" id="KW-1185">Reference proteome</keyword>
<dbReference type="Proteomes" id="UP000499080">
    <property type="component" value="Unassembled WGS sequence"/>
</dbReference>
<protein>
    <submittedName>
        <fullName evidence="1">Uncharacterized protein</fullName>
    </submittedName>
</protein>
<evidence type="ECO:0000313" key="2">
    <source>
        <dbReference type="Proteomes" id="UP000499080"/>
    </source>
</evidence>
<organism evidence="1 2">
    <name type="scientific">Araneus ventricosus</name>
    <name type="common">Orbweaver spider</name>
    <name type="synonym">Epeira ventricosa</name>
    <dbReference type="NCBI Taxonomy" id="182803"/>
    <lineage>
        <taxon>Eukaryota</taxon>
        <taxon>Metazoa</taxon>
        <taxon>Ecdysozoa</taxon>
        <taxon>Arthropoda</taxon>
        <taxon>Chelicerata</taxon>
        <taxon>Arachnida</taxon>
        <taxon>Araneae</taxon>
        <taxon>Araneomorphae</taxon>
        <taxon>Entelegynae</taxon>
        <taxon>Araneoidea</taxon>
        <taxon>Araneidae</taxon>
        <taxon>Araneus</taxon>
    </lineage>
</organism>
<proteinExistence type="predicted"/>
<dbReference type="EMBL" id="BGPR01007449">
    <property type="protein sequence ID" value="GBN26945.1"/>
    <property type="molecule type" value="Genomic_DNA"/>
</dbReference>
<name>A0A4Y2MIF4_ARAVE</name>
<evidence type="ECO:0000313" key="1">
    <source>
        <dbReference type="EMBL" id="GBN26945.1"/>
    </source>
</evidence>
<gene>
    <name evidence="1" type="ORF">AVEN_30332_1</name>
</gene>
<accession>A0A4Y2MIF4</accession>